<keyword evidence="2" id="KW-0812">Transmembrane</keyword>
<keyword evidence="5" id="KW-1185">Reference proteome</keyword>
<name>A0A518DP42_9BACT</name>
<dbReference type="AlphaFoldDB" id="A0A518DP42"/>
<evidence type="ECO:0000259" key="3">
    <source>
        <dbReference type="Pfam" id="PF01882"/>
    </source>
</evidence>
<proteinExistence type="predicted"/>
<reference evidence="4 5" key="1">
    <citation type="submission" date="2019-02" db="EMBL/GenBank/DDBJ databases">
        <title>Deep-cultivation of Planctomycetes and their phenomic and genomic characterization uncovers novel biology.</title>
        <authorList>
            <person name="Wiegand S."/>
            <person name="Jogler M."/>
            <person name="Boedeker C."/>
            <person name="Pinto D."/>
            <person name="Vollmers J."/>
            <person name="Rivas-Marin E."/>
            <person name="Kohn T."/>
            <person name="Peeters S.H."/>
            <person name="Heuer A."/>
            <person name="Rast P."/>
            <person name="Oberbeckmann S."/>
            <person name="Bunk B."/>
            <person name="Jeske O."/>
            <person name="Meyerdierks A."/>
            <person name="Storesund J.E."/>
            <person name="Kallscheuer N."/>
            <person name="Luecker S."/>
            <person name="Lage O.M."/>
            <person name="Pohl T."/>
            <person name="Merkel B.J."/>
            <person name="Hornburger P."/>
            <person name="Mueller R.-W."/>
            <person name="Bruemmer F."/>
            <person name="Labrenz M."/>
            <person name="Spormann A.M."/>
            <person name="Op den Camp H."/>
            <person name="Overmann J."/>
            <person name="Amann R."/>
            <person name="Jetten M.S.M."/>
            <person name="Mascher T."/>
            <person name="Medema M.H."/>
            <person name="Devos D.P."/>
            <person name="Kaster A.-K."/>
            <person name="Ovreas L."/>
            <person name="Rohde M."/>
            <person name="Galperin M.Y."/>
            <person name="Jogler C."/>
        </authorList>
    </citation>
    <scope>NUCLEOTIDE SEQUENCE [LARGE SCALE GENOMIC DNA]</scope>
    <source>
        <strain evidence="4 5">Pla85_3_4</strain>
    </source>
</reference>
<dbReference type="EMBL" id="CP036433">
    <property type="protein sequence ID" value="QDU93608.1"/>
    <property type="molecule type" value="Genomic_DNA"/>
</dbReference>
<feature type="transmembrane region" description="Helical" evidence="2">
    <location>
        <begin position="34"/>
        <end position="61"/>
    </location>
</feature>
<dbReference type="Proteomes" id="UP000317648">
    <property type="component" value="Chromosome"/>
</dbReference>
<dbReference type="InterPro" id="IPR002881">
    <property type="entry name" value="DUF58"/>
</dbReference>
<gene>
    <name evidence="4" type="ORF">Pla8534_13880</name>
</gene>
<dbReference type="RefSeq" id="WP_231756543.1">
    <property type="nucleotide sequence ID" value="NZ_CP036433.1"/>
</dbReference>
<evidence type="ECO:0000313" key="5">
    <source>
        <dbReference type="Proteomes" id="UP000317648"/>
    </source>
</evidence>
<keyword evidence="2" id="KW-0472">Membrane</keyword>
<keyword evidence="2" id="KW-1133">Transmembrane helix</keyword>
<dbReference type="PANTHER" id="PTHR34351">
    <property type="entry name" value="SLR1927 PROTEIN-RELATED"/>
    <property type="match status" value="1"/>
</dbReference>
<sequence length="468" mass="51456">MPVADAPPPLPAVAPDDSTGDASASTRAVNSPGLFAGIAAVAAVLLVGMLLGSTLLLYAAVMGAGVVLLNRFLTAAWSAGVTGRRLELPQELEVGERATVAIEVHNHSRLPIPWLLVEDLLPRSALLPPVSLRLEGSRLRLLLLWPGERKVVNYQLICDRRGYYQIGPTVLETGDLMGLQRRYRVGAEPHFLLVAPKIVPLEGYDVASRRPIGEIRMSWQLFDDPTRLQGVRPWRPGDPLRQVHWAATARTGELHSKIYEPSSMAGATLVLDMHRDTNPDAQEPVRTDLAVTLAASLAHALYQMNQPFGLASNGRDAADRIRTSGWMTDYRTRQAAQSQLAMREEDDRLRPQIHPASRGPQHFQELRRALARLERTDGLTLAQLLVECEPRLSRSTTLIVVLQQCDEATAGVLCRLVGRGWAVTAVINTFEHFDYAQTAGPLIGGGVRTLHLRDFDSLPEICRQGVLR</sequence>
<evidence type="ECO:0000313" key="4">
    <source>
        <dbReference type="EMBL" id="QDU93608.1"/>
    </source>
</evidence>
<feature type="compositionally biased region" description="Pro residues" evidence="1">
    <location>
        <begin position="1"/>
        <end position="12"/>
    </location>
</feature>
<feature type="domain" description="DUF58" evidence="3">
    <location>
        <begin position="231"/>
        <end position="318"/>
    </location>
</feature>
<protein>
    <recommendedName>
        <fullName evidence="3">DUF58 domain-containing protein</fullName>
    </recommendedName>
</protein>
<feature type="region of interest" description="Disordered" evidence="1">
    <location>
        <begin position="1"/>
        <end position="25"/>
    </location>
</feature>
<evidence type="ECO:0000256" key="2">
    <source>
        <dbReference type="SAM" id="Phobius"/>
    </source>
</evidence>
<dbReference type="PANTHER" id="PTHR34351:SF2">
    <property type="entry name" value="DUF58 DOMAIN-CONTAINING PROTEIN"/>
    <property type="match status" value="1"/>
</dbReference>
<accession>A0A518DP42</accession>
<dbReference type="Pfam" id="PF01882">
    <property type="entry name" value="DUF58"/>
    <property type="match status" value="1"/>
</dbReference>
<dbReference type="KEGG" id="lcre:Pla8534_13880"/>
<organism evidence="4 5">
    <name type="scientific">Lignipirellula cremea</name>
    <dbReference type="NCBI Taxonomy" id="2528010"/>
    <lineage>
        <taxon>Bacteria</taxon>
        <taxon>Pseudomonadati</taxon>
        <taxon>Planctomycetota</taxon>
        <taxon>Planctomycetia</taxon>
        <taxon>Pirellulales</taxon>
        <taxon>Pirellulaceae</taxon>
        <taxon>Lignipirellula</taxon>
    </lineage>
</organism>
<evidence type="ECO:0000256" key="1">
    <source>
        <dbReference type="SAM" id="MobiDB-lite"/>
    </source>
</evidence>